<dbReference type="Proteomes" id="UP000824881">
    <property type="component" value="Unassembled WGS sequence"/>
</dbReference>
<organism evidence="1 2">
    <name type="scientific">Pleurotus cornucopiae</name>
    <name type="common">Cornucopia mushroom</name>
    <dbReference type="NCBI Taxonomy" id="5321"/>
    <lineage>
        <taxon>Eukaryota</taxon>
        <taxon>Fungi</taxon>
        <taxon>Dikarya</taxon>
        <taxon>Basidiomycota</taxon>
        <taxon>Agaricomycotina</taxon>
        <taxon>Agaricomycetes</taxon>
        <taxon>Agaricomycetidae</taxon>
        <taxon>Agaricales</taxon>
        <taxon>Pleurotineae</taxon>
        <taxon>Pleurotaceae</taxon>
        <taxon>Pleurotus</taxon>
    </lineage>
</organism>
<comment type="caution">
    <text evidence="1">The sequence shown here is derived from an EMBL/GenBank/DDBJ whole genome shotgun (WGS) entry which is preliminary data.</text>
</comment>
<gene>
    <name evidence="1" type="ORF">CCMSSC00406_0003308</name>
</gene>
<reference evidence="1 2" key="1">
    <citation type="journal article" date="2021" name="Appl. Environ. Microbiol.">
        <title>Genetic linkage and physical mapping for an oyster mushroom Pleurotus cornucopiae and QTL analysis for the trait cap color.</title>
        <authorList>
            <person name="Zhang Y."/>
            <person name="Gao W."/>
            <person name="Sonnenberg A."/>
            <person name="Chen Q."/>
            <person name="Zhang J."/>
            <person name="Huang C."/>
        </authorList>
    </citation>
    <scope>NUCLEOTIDE SEQUENCE [LARGE SCALE GENOMIC DNA]</scope>
    <source>
        <strain evidence="1">CCMSSC00406</strain>
    </source>
</reference>
<name>A0ACB7J8Q5_PLECO</name>
<evidence type="ECO:0000313" key="2">
    <source>
        <dbReference type="Proteomes" id="UP000824881"/>
    </source>
</evidence>
<keyword evidence="2" id="KW-1185">Reference proteome</keyword>
<proteinExistence type="predicted"/>
<evidence type="ECO:0000313" key="1">
    <source>
        <dbReference type="EMBL" id="KAG9226429.1"/>
    </source>
</evidence>
<protein>
    <submittedName>
        <fullName evidence="1">Uncharacterized protein</fullName>
    </submittedName>
</protein>
<accession>A0ACB7J8Q5</accession>
<sequence>MSRNCGECGGTTVWDEDASSSICQSCGTLTDPSQSVLSSHIDQPENTRQNHFLNPNSAATTLKSFRTRQGWDLAGQGKEARESRNTYTMHEFIRSFCAALSVPGLSPRVIILFTQAMAAGQFRWGRKAKRVAGACLAIALRETNRPDAIRDVASILEESPVVLTRTFMSVLTLLNHNLSPVDPAMHVPALELHLNSIVRNPETSNIPSTLVKKLRMLHIPSVIRTVQSLSDIIYRLGEDSEVTTLPTGPTAAALLILAAEAETRSSLPNIKELAQCLVSTASWQASVVMARYKLLSDLILDCVDQIPWLDKYETVKGRAKVARRIVVARSIKDMIQFYEDIWVQKREELRKNVSIDHDEAPCDSDNDATEMSSSSSIYSAQDDAVKAPLGPPRKKRRVDKSLEDAHLFILDPLAHRIPSSLPSVPVPIDDDGDSLRQAAPPGLTYTPPPANPSPPSLMTYMLTVPPSTDVVRAPTRLQLLATTRGGESAVHDDELISDSEWEQILRTDEEMTQLQAIWEQILPSDTDISKGDGVPSRSRTPDAAGKHKQQGQVSGRINMEAYSRLMQGLGDNDNEEESDGAEEGTSLYLKKAINSSVVDAFIHGDEEVIADEWRPLSPGTGLRAEDHYDEYND</sequence>
<dbReference type="EMBL" id="WQMT02000002">
    <property type="protein sequence ID" value="KAG9226429.1"/>
    <property type="molecule type" value="Genomic_DNA"/>
</dbReference>